<protein>
    <submittedName>
        <fullName evidence="1">Uncharacterized protein</fullName>
    </submittedName>
</protein>
<accession>A0A016TI89</accession>
<sequence>MFEYSQIPKSSNIRKFDRVAIFEYSKIRGLWIIRKFEYSKIKGPKIRIFEMLVFRSSVVIELELHAIAEGAFQLKSLTNLSF</sequence>
<dbReference type="EMBL" id="JARK01001436">
    <property type="protein sequence ID" value="EYC02395.1"/>
    <property type="molecule type" value="Genomic_DNA"/>
</dbReference>
<organism evidence="1 2">
    <name type="scientific">Ancylostoma ceylanicum</name>
    <dbReference type="NCBI Taxonomy" id="53326"/>
    <lineage>
        <taxon>Eukaryota</taxon>
        <taxon>Metazoa</taxon>
        <taxon>Ecdysozoa</taxon>
        <taxon>Nematoda</taxon>
        <taxon>Chromadorea</taxon>
        <taxon>Rhabditida</taxon>
        <taxon>Rhabditina</taxon>
        <taxon>Rhabditomorpha</taxon>
        <taxon>Strongyloidea</taxon>
        <taxon>Ancylostomatidae</taxon>
        <taxon>Ancylostomatinae</taxon>
        <taxon>Ancylostoma</taxon>
    </lineage>
</organism>
<keyword evidence="2" id="KW-1185">Reference proteome</keyword>
<reference evidence="2" key="1">
    <citation type="journal article" date="2015" name="Nat. Genet.">
        <title>The genome and transcriptome of the zoonotic hookworm Ancylostoma ceylanicum identify infection-specific gene families.</title>
        <authorList>
            <person name="Schwarz E.M."/>
            <person name="Hu Y."/>
            <person name="Antoshechkin I."/>
            <person name="Miller M.M."/>
            <person name="Sternberg P.W."/>
            <person name="Aroian R.V."/>
        </authorList>
    </citation>
    <scope>NUCLEOTIDE SEQUENCE</scope>
    <source>
        <strain evidence="2">HY135</strain>
    </source>
</reference>
<comment type="caution">
    <text evidence="1">The sequence shown here is derived from an EMBL/GenBank/DDBJ whole genome shotgun (WGS) entry which is preliminary data.</text>
</comment>
<name>A0A016TI89_9BILA</name>
<gene>
    <name evidence="1" type="primary">Acey_s0100.g3271</name>
    <name evidence="1" type="ORF">Y032_0100g3271</name>
</gene>
<evidence type="ECO:0000313" key="2">
    <source>
        <dbReference type="Proteomes" id="UP000024635"/>
    </source>
</evidence>
<dbReference type="Proteomes" id="UP000024635">
    <property type="component" value="Unassembled WGS sequence"/>
</dbReference>
<evidence type="ECO:0000313" key="1">
    <source>
        <dbReference type="EMBL" id="EYC02395.1"/>
    </source>
</evidence>
<dbReference type="AlphaFoldDB" id="A0A016TI89"/>
<proteinExistence type="predicted"/>